<feature type="domain" description="PELOTA RNA-binding" evidence="2">
    <location>
        <begin position="288"/>
        <end position="366"/>
    </location>
</feature>
<dbReference type="Pfam" id="PF15608">
    <property type="entry name" value="PELOTA_1"/>
    <property type="match status" value="1"/>
</dbReference>
<name>A0A2K8U4A6_9GAMM</name>
<protein>
    <submittedName>
        <fullName evidence="3">Uncharacterized protein</fullName>
    </submittedName>
</protein>
<dbReference type="CDD" id="cd06223">
    <property type="entry name" value="PRTases_typeI"/>
    <property type="match status" value="1"/>
</dbReference>
<dbReference type="AlphaFoldDB" id="A0A2K8U4A6"/>
<feature type="domain" description="Cysteine protease StiP N-terminal" evidence="1">
    <location>
        <begin position="16"/>
        <end position="264"/>
    </location>
</feature>
<organism evidence="3 4">
    <name type="scientific">Candidatus Thiodictyon syntrophicum</name>
    <dbReference type="NCBI Taxonomy" id="1166950"/>
    <lineage>
        <taxon>Bacteria</taxon>
        <taxon>Pseudomonadati</taxon>
        <taxon>Pseudomonadota</taxon>
        <taxon>Gammaproteobacteria</taxon>
        <taxon>Chromatiales</taxon>
        <taxon>Chromatiaceae</taxon>
        <taxon>Thiodictyon</taxon>
    </lineage>
</organism>
<gene>
    <name evidence="3" type="ORF">THSYN_05235</name>
</gene>
<sequence>MTPDRAEGLACAPFSGSYAPADCEFLLKPIRLAPTPVALKERMIQGAIRHYSEMLAPESLPPPAYLELFRALTQTHAERLGREILSLAAYIARTRVAPLTVVSLARAGTPIGALLTRALGARLGIAARHYSISIIRDRGIDTNALRYLLRVAARPAAGLVFVDGWTAKGVITRELKAAVARWNRTEPEHLDDRLYVLSDLSGTADVAAGYDDYAIPSGILNATVSGLVSRSVLNHQLGAGDFHGCVFYDQFAAADHSTWFLDQVAATFDAAKIQDLTLEARAARGRQTREWLRACMARTGIADQNLIKPGVAEATRVLLRRVPERLLLRDPGDAEVRHLVELAEARGVPISLEPTMPLRAAAIIHSHGDATGRTASARSNEP</sequence>
<dbReference type="InterPro" id="IPR000836">
    <property type="entry name" value="PRTase_dom"/>
</dbReference>
<dbReference type="Pfam" id="PF11202">
    <property type="entry name" value="StiP"/>
    <property type="match status" value="1"/>
</dbReference>
<dbReference type="RefSeq" id="WP_100918210.1">
    <property type="nucleotide sequence ID" value="NZ_CP020370.1"/>
</dbReference>
<reference evidence="3 4" key="1">
    <citation type="submission" date="2017-03" db="EMBL/GenBank/DDBJ databases">
        <title>Complete genome sequence of Candidatus 'Thiodictyon syntrophicum' sp. nov. strain Cad16T, a photolithoautotroph purple sulfur bacterium isolated from an alpine meromictic lake.</title>
        <authorList>
            <person name="Luedin S.M."/>
            <person name="Pothier J.F."/>
            <person name="Danza F."/>
            <person name="Storelli N."/>
            <person name="Wittwer M."/>
            <person name="Tonolla M."/>
        </authorList>
    </citation>
    <scope>NUCLEOTIDE SEQUENCE [LARGE SCALE GENOMIC DNA]</scope>
    <source>
        <strain evidence="3 4">Cad16T</strain>
    </source>
</reference>
<dbReference type="Proteomes" id="UP000232638">
    <property type="component" value="Chromosome"/>
</dbReference>
<evidence type="ECO:0000259" key="2">
    <source>
        <dbReference type="Pfam" id="PF15608"/>
    </source>
</evidence>
<dbReference type="EMBL" id="CP020370">
    <property type="protein sequence ID" value="AUB80412.1"/>
    <property type="molecule type" value="Genomic_DNA"/>
</dbReference>
<dbReference type="PIRSF" id="PIRSF020979">
    <property type="entry name" value="UCP020979"/>
    <property type="match status" value="1"/>
</dbReference>
<evidence type="ECO:0000259" key="1">
    <source>
        <dbReference type="Pfam" id="PF11202"/>
    </source>
</evidence>
<dbReference type="InterPro" id="IPR028157">
    <property type="entry name" value="PELOTA_dom"/>
</dbReference>
<proteinExistence type="predicted"/>
<accession>A0A2K8U4A6</accession>
<dbReference type="OrthoDB" id="1663315at2"/>
<dbReference type="KEGG" id="tsy:THSYN_05235"/>
<evidence type="ECO:0000313" key="4">
    <source>
        <dbReference type="Proteomes" id="UP000232638"/>
    </source>
</evidence>
<dbReference type="InterPro" id="IPR011215">
    <property type="entry name" value="StiP_N"/>
</dbReference>
<evidence type="ECO:0000313" key="3">
    <source>
        <dbReference type="EMBL" id="AUB80412.1"/>
    </source>
</evidence>
<dbReference type="InterPro" id="IPR048336">
    <property type="entry name" value="StiP-like"/>
</dbReference>
<keyword evidence="4" id="KW-1185">Reference proteome</keyword>